<keyword evidence="8" id="KW-1185">Reference proteome</keyword>
<keyword evidence="5" id="KW-0732">Signal</keyword>
<keyword evidence="3 4" id="KW-0408">Iron</keyword>
<feature type="domain" description="Cytochrome c" evidence="6">
    <location>
        <begin position="851"/>
        <end position="984"/>
    </location>
</feature>
<accession>A0A5B9QT87</accession>
<organism evidence="7 8">
    <name type="scientific">Roseimaritima ulvae</name>
    <dbReference type="NCBI Taxonomy" id="980254"/>
    <lineage>
        <taxon>Bacteria</taxon>
        <taxon>Pseudomonadati</taxon>
        <taxon>Planctomycetota</taxon>
        <taxon>Planctomycetia</taxon>
        <taxon>Pirellulales</taxon>
        <taxon>Pirellulaceae</taxon>
        <taxon>Roseimaritima</taxon>
    </lineage>
</organism>
<proteinExistence type="predicted"/>
<evidence type="ECO:0000313" key="8">
    <source>
        <dbReference type="Proteomes" id="UP000325286"/>
    </source>
</evidence>
<dbReference type="InterPro" id="IPR055557">
    <property type="entry name" value="DUF7133"/>
</dbReference>
<dbReference type="EMBL" id="CP042914">
    <property type="protein sequence ID" value="QEG41159.1"/>
    <property type="molecule type" value="Genomic_DNA"/>
</dbReference>
<dbReference type="Gene3D" id="1.25.10.10">
    <property type="entry name" value="Leucine-rich Repeat Variant"/>
    <property type="match status" value="1"/>
</dbReference>
<dbReference type="Pfam" id="PF00034">
    <property type="entry name" value="Cytochrom_C"/>
    <property type="match status" value="1"/>
</dbReference>
<dbReference type="InterPro" id="IPR016024">
    <property type="entry name" value="ARM-type_fold"/>
</dbReference>
<dbReference type="AlphaFoldDB" id="A0A5B9QT87"/>
<dbReference type="GO" id="GO:0046872">
    <property type="term" value="F:metal ion binding"/>
    <property type="evidence" value="ECO:0007669"/>
    <property type="project" value="UniProtKB-KW"/>
</dbReference>
<gene>
    <name evidence="7" type="ORF">UC8_31780</name>
</gene>
<dbReference type="SUPFAM" id="SSF46626">
    <property type="entry name" value="Cytochrome c"/>
    <property type="match status" value="1"/>
</dbReference>
<dbReference type="GO" id="GO:0009055">
    <property type="term" value="F:electron transfer activity"/>
    <property type="evidence" value="ECO:0007669"/>
    <property type="project" value="InterPro"/>
</dbReference>
<dbReference type="InterPro" id="IPR011989">
    <property type="entry name" value="ARM-like"/>
</dbReference>
<dbReference type="NCBIfam" id="TIGR02603">
    <property type="entry name" value="CxxCH_TIGR02603"/>
    <property type="match status" value="1"/>
</dbReference>
<keyword evidence="2 4" id="KW-0479">Metal-binding</keyword>
<feature type="chain" id="PRO_5023010603" evidence="5">
    <location>
        <begin position="22"/>
        <end position="998"/>
    </location>
</feature>
<protein>
    <submittedName>
        <fullName evidence="7">Cytochrome c</fullName>
    </submittedName>
</protein>
<evidence type="ECO:0000256" key="3">
    <source>
        <dbReference type="ARBA" id="ARBA00023004"/>
    </source>
</evidence>
<dbReference type="KEGG" id="rul:UC8_31780"/>
<evidence type="ECO:0000256" key="5">
    <source>
        <dbReference type="SAM" id="SignalP"/>
    </source>
</evidence>
<dbReference type="SUPFAM" id="SSF48371">
    <property type="entry name" value="ARM repeat"/>
    <property type="match status" value="1"/>
</dbReference>
<keyword evidence="1 4" id="KW-0349">Heme</keyword>
<dbReference type="NCBIfam" id="TIGR02604">
    <property type="entry name" value="Piru_Ver_Nterm"/>
    <property type="match status" value="1"/>
</dbReference>
<dbReference type="SUPFAM" id="SSF50952">
    <property type="entry name" value="Soluble quinoprotein glucose dehydrogenase"/>
    <property type="match status" value="1"/>
</dbReference>
<dbReference type="PANTHER" id="PTHR33546:SF1">
    <property type="entry name" value="LARGE, MULTIFUNCTIONAL SECRETED PROTEIN"/>
    <property type="match status" value="1"/>
</dbReference>
<dbReference type="InterPro" id="IPR036909">
    <property type="entry name" value="Cyt_c-like_dom_sf"/>
</dbReference>
<evidence type="ECO:0000259" key="6">
    <source>
        <dbReference type="PROSITE" id="PS51007"/>
    </source>
</evidence>
<feature type="signal peptide" evidence="5">
    <location>
        <begin position="1"/>
        <end position="21"/>
    </location>
</feature>
<dbReference type="PROSITE" id="PS51007">
    <property type="entry name" value="CYTC"/>
    <property type="match status" value="1"/>
</dbReference>
<dbReference type="Gene3D" id="1.10.760.10">
    <property type="entry name" value="Cytochrome c-like domain"/>
    <property type="match status" value="1"/>
</dbReference>
<reference evidence="7 8" key="1">
    <citation type="submission" date="2019-08" db="EMBL/GenBank/DDBJ databases">
        <title>Deep-cultivation of Planctomycetes and their phenomic and genomic characterization uncovers novel biology.</title>
        <authorList>
            <person name="Wiegand S."/>
            <person name="Jogler M."/>
            <person name="Boedeker C."/>
            <person name="Pinto D."/>
            <person name="Vollmers J."/>
            <person name="Rivas-Marin E."/>
            <person name="Kohn T."/>
            <person name="Peeters S.H."/>
            <person name="Heuer A."/>
            <person name="Rast P."/>
            <person name="Oberbeckmann S."/>
            <person name="Bunk B."/>
            <person name="Jeske O."/>
            <person name="Meyerdierks A."/>
            <person name="Storesund J.E."/>
            <person name="Kallscheuer N."/>
            <person name="Luecker S."/>
            <person name="Lage O.M."/>
            <person name="Pohl T."/>
            <person name="Merkel B.J."/>
            <person name="Hornburger P."/>
            <person name="Mueller R.-W."/>
            <person name="Bruemmer F."/>
            <person name="Labrenz M."/>
            <person name="Spormann A.M."/>
            <person name="Op den Camp H."/>
            <person name="Overmann J."/>
            <person name="Amann R."/>
            <person name="Jetten M.S.M."/>
            <person name="Mascher T."/>
            <person name="Medema M.H."/>
            <person name="Devos D.P."/>
            <person name="Kaster A.-K."/>
            <person name="Ovreas L."/>
            <person name="Rohde M."/>
            <person name="Galperin M.Y."/>
            <person name="Jogler C."/>
        </authorList>
    </citation>
    <scope>NUCLEOTIDE SEQUENCE [LARGE SCALE GENOMIC DNA]</scope>
    <source>
        <strain evidence="7 8">UC8</strain>
    </source>
</reference>
<dbReference type="InterPro" id="IPR011041">
    <property type="entry name" value="Quinoprot_gluc/sorb_DH_b-prop"/>
</dbReference>
<evidence type="ECO:0000256" key="2">
    <source>
        <dbReference type="ARBA" id="ARBA00022723"/>
    </source>
</evidence>
<dbReference type="PANTHER" id="PTHR33546">
    <property type="entry name" value="LARGE, MULTIFUNCTIONAL SECRETED PROTEIN-RELATED"/>
    <property type="match status" value="1"/>
</dbReference>
<dbReference type="InterPro" id="IPR011042">
    <property type="entry name" value="6-blade_b-propeller_TolB-like"/>
</dbReference>
<dbReference type="Gene3D" id="2.120.10.30">
    <property type="entry name" value="TolB, C-terminal domain"/>
    <property type="match status" value="1"/>
</dbReference>
<dbReference type="InterPro" id="IPR013427">
    <property type="entry name" value="Haem-bd_dom_put"/>
</dbReference>
<name>A0A5B9QT87_9BACT</name>
<dbReference type="Pfam" id="PF23500">
    <property type="entry name" value="DUF7133"/>
    <property type="match status" value="1"/>
</dbReference>
<evidence type="ECO:0000256" key="4">
    <source>
        <dbReference type="PROSITE-ProRule" id="PRU00433"/>
    </source>
</evidence>
<evidence type="ECO:0000313" key="7">
    <source>
        <dbReference type="EMBL" id="QEG41159.1"/>
    </source>
</evidence>
<dbReference type="Proteomes" id="UP000325286">
    <property type="component" value="Chromosome"/>
</dbReference>
<dbReference type="InterPro" id="IPR009056">
    <property type="entry name" value="Cyt_c-like_dom"/>
</dbReference>
<dbReference type="InterPro" id="IPR013428">
    <property type="entry name" value="Membrane-bound_put_N"/>
</dbReference>
<dbReference type="GO" id="GO:0020037">
    <property type="term" value="F:heme binding"/>
    <property type="evidence" value="ECO:0007669"/>
    <property type="project" value="InterPro"/>
</dbReference>
<evidence type="ECO:0000256" key="1">
    <source>
        <dbReference type="ARBA" id="ARBA00022617"/>
    </source>
</evidence>
<dbReference type="OrthoDB" id="225269at2"/>
<sequence length="998" mass="110408" precursor="true">MQTLKVALVLCLASLSAVIQADELRIPRRQDAPPGPPLSPAEALRKMQVPDGFSVQLVASEPQLMNPVAMCIDDQGRFWVTESFEYPRRKPGPGRDRIKVLEDIDRDGVVDKVTVFAEGLNIPSGIQVGHGGVWVANSPDLLLLKDTDGDLKADQTIRVVTGFGRTDTHELPNAFTWGPDGYLYGLNGVFNHSRVRYTKENPNYQPGQEAWNFTCAVWRVDPRTLEFEVFAEGTSNPWGIAINPAGDFFLSACVIDHLWHISETGYYKRQGGPYPAHTWPMQSIVKHKHQKAAYCGIVHFDSDAYPTQYSNRFYMGNVHAGCLNVDAAEARGASYFATPREDFLTANDVWFMPVAQGVGPDGCLYVLDWYDRYHCYQDANADPEGVDRGHGRLYRVRYHDTPAAPAFDLQQETDEQLIRRLNDPNIFWRQHAQRVLAERADHQTAQNLARIVSDPQRPAVWRHHALWAWLGSQHHRPAELLRWCEDRDPVVAAWAVRALGDRYGDESAVAEKLAALAARENLHPRVRLQTIVAVGKTSLAPADQAALVCKCLRHSEPDDTITHIAHNALLNRVQEAPQATVNGLLAIKDKSAAEQILPRMLAVLCDASEKNLPVIGHAVAEALQPEMPAKLRFAVVKAMSEQTREGRFEPEQRRQLVASAGAGLRRLIDDGSTEALLLSAMWGDPAGQKQAAGIFADPQRSTAERVSALQTLIFADSPELFASLREVLLDASTPEAFQAAVIDQLGTVRIAKIAEVLLQIYPRLSSDVQPKVIELLTQRAVWTERLLSHIADEKIASQALNLNQLRRIASLPDAEVQTLVGQVYGTVRTAHRSDRSKVIAAYRQRLAESQGDPVAGQTAFNKVCGQCHQIYGKGAAVGPDITRNGRNDWNQLLHNVLDPSAVIGPGYQARTIVTVDGRVLTGLAVEESKQRVVLKVQGGKQESISRDDIEVYKINDVSMMPEELEKQLTAQEIADLFALLALDKPPSDPTAKKLPGAP</sequence>
<dbReference type="RefSeq" id="WP_068131886.1">
    <property type="nucleotide sequence ID" value="NZ_CP042914.1"/>
</dbReference>